<evidence type="ECO:0000259" key="9">
    <source>
        <dbReference type="PROSITE" id="PS50112"/>
    </source>
</evidence>
<gene>
    <name evidence="10" type="ORF">ACFOFO_08350</name>
</gene>
<dbReference type="CDD" id="cd16917">
    <property type="entry name" value="HATPase_UhpB-NarQ-NarX-like"/>
    <property type="match status" value="1"/>
</dbReference>
<name>A0ABV7F377_9BURK</name>
<dbReference type="PROSITE" id="PS50112">
    <property type="entry name" value="PAS"/>
    <property type="match status" value="1"/>
</dbReference>
<reference evidence="11" key="1">
    <citation type="journal article" date="2019" name="Int. J. Syst. Evol. Microbiol.">
        <title>The Global Catalogue of Microorganisms (GCM) 10K type strain sequencing project: providing services to taxonomists for standard genome sequencing and annotation.</title>
        <authorList>
            <consortium name="The Broad Institute Genomics Platform"/>
            <consortium name="The Broad Institute Genome Sequencing Center for Infectious Disease"/>
            <person name="Wu L."/>
            <person name="Ma J."/>
        </authorList>
    </citation>
    <scope>NUCLEOTIDE SEQUENCE [LARGE SCALE GENOMIC DNA]</scope>
    <source>
        <strain evidence="11">KCTC 42986</strain>
    </source>
</reference>
<dbReference type="EC" id="2.7.13.3" evidence="2"/>
<dbReference type="InterPro" id="IPR000014">
    <property type="entry name" value="PAS"/>
</dbReference>
<keyword evidence="7" id="KW-0067">ATP-binding</keyword>
<dbReference type="InterPro" id="IPR035965">
    <property type="entry name" value="PAS-like_dom_sf"/>
</dbReference>
<dbReference type="Pfam" id="PF07730">
    <property type="entry name" value="HisKA_3"/>
    <property type="match status" value="1"/>
</dbReference>
<dbReference type="GO" id="GO:0016301">
    <property type="term" value="F:kinase activity"/>
    <property type="evidence" value="ECO:0007669"/>
    <property type="project" value="UniProtKB-KW"/>
</dbReference>
<dbReference type="SUPFAM" id="SSF55874">
    <property type="entry name" value="ATPase domain of HSP90 chaperone/DNA topoisomerase II/histidine kinase"/>
    <property type="match status" value="1"/>
</dbReference>
<dbReference type="SUPFAM" id="SSF55785">
    <property type="entry name" value="PYP-like sensor domain (PAS domain)"/>
    <property type="match status" value="1"/>
</dbReference>
<accession>A0ABV7F377</accession>
<dbReference type="InterPro" id="IPR013656">
    <property type="entry name" value="PAS_4"/>
</dbReference>
<dbReference type="Gene3D" id="3.30.565.10">
    <property type="entry name" value="Histidine kinase-like ATPase, C-terminal domain"/>
    <property type="match status" value="1"/>
</dbReference>
<keyword evidence="8" id="KW-0902">Two-component regulatory system</keyword>
<dbReference type="InterPro" id="IPR050482">
    <property type="entry name" value="Sensor_HK_TwoCompSys"/>
</dbReference>
<dbReference type="NCBIfam" id="TIGR00229">
    <property type="entry name" value="sensory_box"/>
    <property type="match status" value="1"/>
</dbReference>
<keyword evidence="11" id="KW-1185">Reference proteome</keyword>
<keyword evidence="3" id="KW-0597">Phosphoprotein</keyword>
<keyword evidence="6 10" id="KW-0418">Kinase</keyword>
<dbReference type="CDD" id="cd00130">
    <property type="entry name" value="PAS"/>
    <property type="match status" value="1"/>
</dbReference>
<dbReference type="Proteomes" id="UP001595530">
    <property type="component" value="Unassembled WGS sequence"/>
</dbReference>
<dbReference type="Gene3D" id="1.20.5.1930">
    <property type="match status" value="1"/>
</dbReference>
<evidence type="ECO:0000256" key="7">
    <source>
        <dbReference type="ARBA" id="ARBA00022840"/>
    </source>
</evidence>
<evidence type="ECO:0000256" key="1">
    <source>
        <dbReference type="ARBA" id="ARBA00000085"/>
    </source>
</evidence>
<dbReference type="InterPro" id="IPR036890">
    <property type="entry name" value="HATPase_C_sf"/>
</dbReference>
<dbReference type="PANTHER" id="PTHR24421:SF10">
    <property type="entry name" value="NITRATE_NITRITE SENSOR PROTEIN NARQ"/>
    <property type="match status" value="1"/>
</dbReference>
<evidence type="ECO:0000313" key="10">
    <source>
        <dbReference type="EMBL" id="MFC3107970.1"/>
    </source>
</evidence>
<dbReference type="PANTHER" id="PTHR24421">
    <property type="entry name" value="NITRATE/NITRITE SENSOR PROTEIN NARX-RELATED"/>
    <property type="match status" value="1"/>
</dbReference>
<evidence type="ECO:0000256" key="2">
    <source>
        <dbReference type="ARBA" id="ARBA00012438"/>
    </source>
</evidence>
<evidence type="ECO:0000313" key="11">
    <source>
        <dbReference type="Proteomes" id="UP001595530"/>
    </source>
</evidence>
<sequence>MVAPLQPLLTQPSTFSVRMELPSSDGDGASLLAEMQSMAHGLVILDAQCHITLLNPCAEAMFGYGSEQLYGHAFELLLPLHEQVAQRVCLDQLCMRVAQGHRMKNRMALQGIRASGEEFPMQVMVSRVTVQGQIFLAFILHDLGARRKVERRRRFGQPDQRRISLLSQLAREVEKKRFSRELYDDLAQRLSVLKLDFDWLEENQTNADAVVQDRLQQMQGLLDDIISSTKHIASSLRPPLLDDFGLMPAVEWMAANFRKRTTIDCQLDNSGMTIKPREPVASAMFRIIQEGLLNIERHARARHVKITLWQTAKNIHIDIQDDGVGMTNESGCKAGCYGLVTMQERVYNVGGSLSIKITVPHGVTIHAVIPI</sequence>
<dbReference type="RefSeq" id="WP_390331333.1">
    <property type="nucleotide sequence ID" value="NZ_JBHRTP010000023.1"/>
</dbReference>
<dbReference type="Pfam" id="PF08448">
    <property type="entry name" value="PAS_4"/>
    <property type="match status" value="1"/>
</dbReference>
<dbReference type="Gene3D" id="3.30.450.20">
    <property type="entry name" value="PAS domain"/>
    <property type="match status" value="1"/>
</dbReference>
<organism evidence="10 11">
    <name type="scientific">Undibacterium arcticum</name>
    <dbReference type="NCBI Taxonomy" id="1762892"/>
    <lineage>
        <taxon>Bacteria</taxon>
        <taxon>Pseudomonadati</taxon>
        <taxon>Pseudomonadota</taxon>
        <taxon>Betaproteobacteria</taxon>
        <taxon>Burkholderiales</taxon>
        <taxon>Oxalobacteraceae</taxon>
        <taxon>Undibacterium</taxon>
    </lineage>
</organism>
<evidence type="ECO:0000256" key="5">
    <source>
        <dbReference type="ARBA" id="ARBA00022741"/>
    </source>
</evidence>
<evidence type="ECO:0000256" key="4">
    <source>
        <dbReference type="ARBA" id="ARBA00022679"/>
    </source>
</evidence>
<comment type="caution">
    <text evidence="10">The sequence shown here is derived from an EMBL/GenBank/DDBJ whole genome shotgun (WGS) entry which is preliminary data.</text>
</comment>
<protein>
    <recommendedName>
        <fullName evidence="2">histidine kinase</fullName>
        <ecNumber evidence="2">2.7.13.3</ecNumber>
    </recommendedName>
</protein>
<dbReference type="InterPro" id="IPR011712">
    <property type="entry name" value="Sig_transdc_His_kin_sub3_dim/P"/>
</dbReference>
<dbReference type="Pfam" id="PF02518">
    <property type="entry name" value="HATPase_c"/>
    <property type="match status" value="1"/>
</dbReference>
<evidence type="ECO:0000256" key="3">
    <source>
        <dbReference type="ARBA" id="ARBA00022553"/>
    </source>
</evidence>
<evidence type="ECO:0000256" key="8">
    <source>
        <dbReference type="ARBA" id="ARBA00023012"/>
    </source>
</evidence>
<keyword evidence="4" id="KW-0808">Transferase</keyword>
<comment type="catalytic activity">
    <reaction evidence="1">
        <text>ATP + protein L-histidine = ADP + protein N-phospho-L-histidine.</text>
        <dbReference type="EC" id="2.7.13.3"/>
    </reaction>
</comment>
<keyword evidence="5" id="KW-0547">Nucleotide-binding</keyword>
<evidence type="ECO:0000256" key="6">
    <source>
        <dbReference type="ARBA" id="ARBA00022777"/>
    </source>
</evidence>
<dbReference type="EMBL" id="JBHRTP010000023">
    <property type="protein sequence ID" value="MFC3107970.1"/>
    <property type="molecule type" value="Genomic_DNA"/>
</dbReference>
<proteinExistence type="predicted"/>
<dbReference type="InterPro" id="IPR003594">
    <property type="entry name" value="HATPase_dom"/>
</dbReference>
<feature type="domain" description="PAS" evidence="9">
    <location>
        <begin position="27"/>
        <end position="79"/>
    </location>
</feature>